<name>A0A426JFV5_9GAMM</name>
<evidence type="ECO:0000313" key="3">
    <source>
        <dbReference type="Proteomes" id="UP000256817"/>
    </source>
</evidence>
<comment type="caution">
    <text evidence="2">The sequence shown here is derived from an EMBL/GenBank/DDBJ whole genome shotgun (WGS) entry which is preliminary data.</text>
</comment>
<evidence type="ECO:0000313" key="2">
    <source>
        <dbReference type="EMBL" id="RRO12094.1"/>
    </source>
</evidence>
<evidence type="ECO:0000256" key="1">
    <source>
        <dbReference type="SAM" id="Phobius"/>
    </source>
</evidence>
<organism evidence="2 3">
    <name type="scientific">Pectobacterium aquaticum</name>
    <dbReference type="NCBI Taxonomy" id="2204145"/>
    <lineage>
        <taxon>Bacteria</taxon>
        <taxon>Pseudomonadati</taxon>
        <taxon>Pseudomonadota</taxon>
        <taxon>Gammaproteobacteria</taxon>
        <taxon>Enterobacterales</taxon>
        <taxon>Pectobacteriaceae</taxon>
        <taxon>Pectobacterium</taxon>
    </lineage>
</organism>
<proteinExistence type="predicted"/>
<dbReference type="RefSeq" id="WP_116237548.1">
    <property type="nucleotide sequence ID" value="NZ_QHJW02000002.1"/>
</dbReference>
<accession>A0A426JFV5</accession>
<evidence type="ECO:0008006" key="4">
    <source>
        <dbReference type="Google" id="ProtNLM"/>
    </source>
</evidence>
<feature type="transmembrane region" description="Helical" evidence="1">
    <location>
        <begin position="182"/>
        <end position="199"/>
    </location>
</feature>
<sequence length="200" mass="22650">MTVEAQGDNNRVAGRDYYEKNINIAVPQTKEDLRPLVSAQRSQLNQLVKDIAEAGREEARFVWRRLHAELGVNGIEEITISQYSTALSFLNALHDRSREKDANKKLVSQLLRSTQQNELREQLTRFCHINFGTSRLIDLTRPQLQQAMGWLDERQGKITPEPVTKKRPAQKAWPDVLKAEPLVFGAVLASGIVLGMLLAH</sequence>
<dbReference type="Proteomes" id="UP000256817">
    <property type="component" value="Unassembled WGS sequence"/>
</dbReference>
<keyword evidence="3" id="KW-1185">Reference proteome</keyword>
<dbReference type="EMBL" id="QHJW02000002">
    <property type="protein sequence ID" value="RRO12094.1"/>
    <property type="molecule type" value="Genomic_DNA"/>
</dbReference>
<reference evidence="2" key="1">
    <citation type="submission" date="2018-11" db="EMBL/GenBank/DDBJ databases">
        <title>Draft genome sequences of proposed Pectobacterium aquaticum sp. nov. isolated in France from fresh water.</title>
        <authorList>
            <person name="Pedron J."/>
            <person name="Barny M.A."/>
        </authorList>
    </citation>
    <scope>NUCLEOTIDE SEQUENCE [LARGE SCALE GENOMIC DNA]</scope>
    <source>
        <strain evidence="2">A35-S23-M15</strain>
    </source>
</reference>
<keyword evidence="1" id="KW-0812">Transmembrane</keyword>
<keyword evidence="1" id="KW-1133">Transmembrane helix</keyword>
<protein>
    <recommendedName>
        <fullName evidence="4">Flagella biosynthesis regulator Flk</fullName>
    </recommendedName>
</protein>
<keyword evidence="1" id="KW-0472">Membrane</keyword>
<gene>
    <name evidence="2" type="ORF">DMB85_001395</name>
</gene>